<dbReference type="EMBL" id="SNRW01015025">
    <property type="protein sequence ID" value="KAA6370827.1"/>
    <property type="molecule type" value="Genomic_DNA"/>
</dbReference>
<gene>
    <name evidence="1" type="ORF">EZS28_033647</name>
</gene>
<reference evidence="1 2" key="1">
    <citation type="submission" date="2019-03" db="EMBL/GenBank/DDBJ databases">
        <title>Single cell metagenomics reveals metabolic interactions within the superorganism composed of flagellate Streblomastix strix and complex community of Bacteroidetes bacteria on its surface.</title>
        <authorList>
            <person name="Treitli S.C."/>
            <person name="Kolisko M."/>
            <person name="Husnik F."/>
            <person name="Keeling P."/>
            <person name="Hampl V."/>
        </authorList>
    </citation>
    <scope>NUCLEOTIDE SEQUENCE [LARGE SCALE GENOMIC DNA]</scope>
    <source>
        <strain evidence="1">ST1C</strain>
    </source>
</reference>
<sequence length="197" mass="22633">MQNEQQESSSSLTEATSSLQSIINQILSNNTLKQVIQIPKLLQSLIALSLYKIGTHIGLQLNQQRLEVRHQSRLCLWNIQRYGDEQVQSELVNVEYGKMMSITFSTAQGIGEEQNQQIYTGLYHIYWFLGSLHQGRTYQPYIQPLPLLARRTEEQIEEEGANEEMEAQMNNNGYDVDVKYEADDAKAVTLNHFIHSN</sequence>
<evidence type="ECO:0000313" key="1">
    <source>
        <dbReference type="EMBL" id="KAA6370827.1"/>
    </source>
</evidence>
<name>A0A5J4UK79_9EUKA</name>
<comment type="caution">
    <text evidence="1">The sequence shown here is derived from an EMBL/GenBank/DDBJ whole genome shotgun (WGS) entry which is preliminary data.</text>
</comment>
<accession>A0A5J4UK79</accession>
<dbReference type="Proteomes" id="UP000324800">
    <property type="component" value="Unassembled WGS sequence"/>
</dbReference>
<proteinExistence type="predicted"/>
<protein>
    <submittedName>
        <fullName evidence="1">Uncharacterized protein</fullName>
    </submittedName>
</protein>
<organism evidence="1 2">
    <name type="scientific">Streblomastix strix</name>
    <dbReference type="NCBI Taxonomy" id="222440"/>
    <lineage>
        <taxon>Eukaryota</taxon>
        <taxon>Metamonada</taxon>
        <taxon>Preaxostyla</taxon>
        <taxon>Oxymonadida</taxon>
        <taxon>Streblomastigidae</taxon>
        <taxon>Streblomastix</taxon>
    </lineage>
</organism>
<dbReference type="AlphaFoldDB" id="A0A5J4UK79"/>
<evidence type="ECO:0000313" key="2">
    <source>
        <dbReference type="Proteomes" id="UP000324800"/>
    </source>
</evidence>